<proteinExistence type="predicted"/>
<dbReference type="KEGG" id="bths:CNY62_11370"/>
<keyword evidence="3" id="KW-1185">Reference proteome</keyword>
<evidence type="ECO:0000313" key="3">
    <source>
        <dbReference type="Proteomes" id="UP000243591"/>
    </source>
</evidence>
<organism evidence="2 3">
    <name type="scientific">Brochothrix thermosphacta</name>
    <name type="common">Microbacterium thermosphactum</name>
    <dbReference type="NCBI Taxonomy" id="2756"/>
    <lineage>
        <taxon>Bacteria</taxon>
        <taxon>Bacillati</taxon>
        <taxon>Bacillota</taxon>
        <taxon>Bacilli</taxon>
        <taxon>Bacillales</taxon>
        <taxon>Listeriaceae</taxon>
        <taxon>Brochothrix</taxon>
    </lineage>
</organism>
<dbReference type="Proteomes" id="UP000243591">
    <property type="component" value="Chromosome"/>
</dbReference>
<dbReference type="InterPro" id="IPR016181">
    <property type="entry name" value="Acyl_CoA_acyltransferase"/>
</dbReference>
<reference evidence="2 3" key="1">
    <citation type="submission" date="2017-09" db="EMBL/GenBank/DDBJ databases">
        <title>Complete Genome Sequences of Two Strains of the Meat Spoilage Bacterium Brochothrix thermosphacta Isolated from Ground Chicken.</title>
        <authorList>
            <person name="Paoli G.C."/>
            <person name="Wijey C."/>
            <person name="Chen C.-Y."/>
            <person name="Nguyen L."/>
            <person name="Yan X."/>
            <person name="Irwin P.L."/>
        </authorList>
    </citation>
    <scope>NUCLEOTIDE SEQUENCE [LARGE SCALE GENOMIC DNA]</scope>
    <source>
        <strain evidence="2 3">BI</strain>
    </source>
</reference>
<sequence>MEEVQLIDPIETKRLLLIPYYREYVEATIEGHAALEKRCGYKVAEEWPGIDFFFYLPFALEQMRDNPMDAQWTRLIVLKETGEVIGEIGGQGTPTETKEVELGYSIVPRCQNKGYMTEAIEAMIRWFISEKMTRITAKCFTYNLASKHVLQKSGFELDYCDKDIIYWYYPLPEDVV</sequence>
<dbReference type="PANTHER" id="PTHR43792:SF13">
    <property type="entry name" value="ACETYLTRANSFERASE"/>
    <property type="match status" value="1"/>
</dbReference>
<dbReference type="EMBL" id="CP023483">
    <property type="protein sequence ID" value="ATF26907.1"/>
    <property type="molecule type" value="Genomic_DNA"/>
</dbReference>
<gene>
    <name evidence="2" type="ORF">CNY62_11370</name>
</gene>
<dbReference type="InterPro" id="IPR051531">
    <property type="entry name" value="N-acetyltransferase"/>
</dbReference>
<dbReference type="GO" id="GO:0016747">
    <property type="term" value="F:acyltransferase activity, transferring groups other than amino-acyl groups"/>
    <property type="evidence" value="ECO:0007669"/>
    <property type="project" value="InterPro"/>
</dbReference>
<protein>
    <submittedName>
        <fullName evidence="2">GNAT family N-acetyltransferase</fullName>
    </submittedName>
</protein>
<dbReference type="STRING" id="2756.BFR44_04695"/>
<evidence type="ECO:0000259" key="1">
    <source>
        <dbReference type="PROSITE" id="PS51186"/>
    </source>
</evidence>
<dbReference type="InterPro" id="IPR000182">
    <property type="entry name" value="GNAT_dom"/>
</dbReference>
<dbReference type="PANTHER" id="PTHR43792">
    <property type="entry name" value="GNAT FAMILY, PUTATIVE (AFU_ORTHOLOGUE AFUA_3G00765)-RELATED-RELATED"/>
    <property type="match status" value="1"/>
</dbReference>
<dbReference type="Gene3D" id="3.40.630.30">
    <property type="match status" value="1"/>
</dbReference>
<dbReference type="AlphaFoldDB" id="A0A291KIJ1"/>
<name>A0A291KIJ1_BROTH</name>
<keyword evidence="2" id="KW-0808">Transferase</keyword>
<dbReference type="SUPFAM" id="SSF55729">
    <property type="entry name" value="Acyl-CoA N-acyltransferases (Nat)"/>
    <property type="match status" value="1"/>
</dbReference>
<evidence type="ECO:0000313" key="2">
    <source>
        <dbReference type="EMBL" id="ATF26907.1"/>
    </source>
</evidence>
<feature type="domain" description="N-acetyltransferase" evidence="1">
    <location>
        <begin position="19"/>
        <end position="172"/>
    </location>
</feature>
<accession>A0A291KIJ1</accession>
<dbReference type="PROSITE" id="PS51186">
    <property type="entry name" value="GNAT"/>
    <property type="match status" value="1"/>
</dbReference>
<dbReference type="OrthoDB" id="452315at2"/>
<dbReference type="Pfam" id="PF13302">
    <property type="entry name" value="Acetyltransf_3"/>
    <property type="match status" value="1"/>
</dbReference>